<evidence type="ECO:0000256" key="8">
    <source>
        <dbReference type="ARBA" id="ARBA00022729"/>
    </source>
</evidence>
<feature type="binding site" evidence="12">
    <location>
        <position position="106"/>
    </location>
    <ligand>
        <name>Mn(2+)</name>
        <dbReference type="ChEBI" id="CHEBI:29035"/>
    </ligand>
</feature>
<sequence length="213" mass="22523">MANAMLLITVLLSFLILPFSAVALTQDFCVANLSRSDTPAGYPCKALVSADDFYYNGLADAGNTNNIFKATFTPATVSQFPGVNGLGISAARVDIGVGGVVPLHTHPAATELIFVTQGTIVAAFISSDSNTVYTKTLYKGDIMVFPQGLFHYQYNIGASPAVLLVAFSGPNPGLQITVLALFANNLPSNIVQKVSFLDDAQVQKYKSMFNGTA</sequence>
<keyword evidence="9 13" id="KW-1015">Disulfide bond</keyword>
<evidence type="ECO:0000256" key="13">
    <source>
        <dbReference type="PIRSR" id="PIRSR601929-3"/>
    </source>
</evidence>
<comment type="subcellular location">
    <subcellularLocation>
        <location evidence="2 14">Secreted</location>
        <location evidence="2 14">Extracellular space</location>
        <location evidence="2 14">Apoplast</location>
    </subcellularLocation>
</comment>
<protein>
    <recommendedName>
        <fullName evidence="14">Germin-like protein</fullName>
    </recommendedName>
</protein>
<dbReference type="PANTHER" id="PTHR31238">
    <property type="entry name" value="GERMIN-LIKE PROTEIN SUBFAMILY 3 MEMBER 3"/>
    <property type="match status" value="1"/>
</dbReference>
<keyword evidence="10 11" id="KW-0464">Manganese</keyword>
<comment type="caution">
    <text evidence="16">The sequence shown here is derived from an EMBL/GenBank/DDBJ whole genome shotgun (WGS) entry which is preliminary data.</text>
</comment>
<evidence type="ECO:0000256" key="4">
    <source>
        <dbReference type="ARBA" id="ARBA00011268"/>
    </source>
</evidence>
<evidence type="ECO:0000256" key="5">
    <source>
        <dbReference type="ARBA" id="ARBA00022523"/>
    </source>
</evidence>
<dbReference type="InterPro" id="IPR014710">
    <property type="entry name" value="RmlC-like_jellyroll"/>
</dbReference>
<comment type="subunit">
    <text evidence="4">Oligomer (believed to be a pentamer but probably hexamer).</text>
</comment>
<feature type="domain" description="Cupin type-1" evidence="15">
    <location>
        <begin position="56"/>
        <end position="203"/>
    </location>
</feature>
<dbReference type="PROSITE" id="PS00725">
    <property type="entry name" value="GERMIN"/>
    <property type="match status" value="1"/>
</dbReference>
<evidence type="ECO:0000256" key="3">
    <source>
        <dbReference type="ARBA" id="ARBA00007456"/>
    </source>
</evidence>
<evidence type="ECO:0000256" key="11">
    <source>
        <dbReference type="PIRSR" id="PIRSR601929-1"/>
    </source>
</evidence>
<evidence type="ECO:0000313" key="16">
    <source>
        <dbReference type="EMBL" id="KAK1607586.1"/>
    </source>
</evidence>
<dbReference type="CDD" id="cd02241">
    <property type="entry name" value="cupin_OxOx"/>
    <property type="match status" value="1"/>
</dbReference>
<comment type="function">
    <text evidence="1">May play a role in plant defense. Probably has no oxalate oxidase activity even if the active site is conserved.</text>
</comment>
<evidence type="ECO:0000256" key="6">
    <source>
        <dbReference type="ARBA" id="ARBA00022525"/>
    </source>
</evidence>
<feature type="binding site" evidence="12">
    <location>
        <position position="111"/>
    </location>
    <ligand>
        <name>Mn(2+)</name>
        <dbReference type="ChEBI" id="CHEBI:29035"/>
    </ligand>
</feature>
<dbReference type="GO" id="GO:0030145">
    <property type="term" value="F:manganese ion binding"/>
    <property type="evidence" value="ECO:0007669"/>
    <property type="project" value="UniProtKB-UniRule"/>
</dbReference>
<dbReference type="InterPro" id="IPR011051">
    <property type="entry name" value="RmlC_Cupin_sf"/>
</dbReference>
<feature type="binding site" evidence="12">
    <location>
        <position position="151"/>
    </location>
    <ligand>
        <name>Mn(2+)</name>
        <dbReference type="ChEBI" id="CHEBI:29035"/>
    </ligand>
</feature>
<dbReference type="AlphaFoldDB" id="A0AAD8QSU4"/>
<evidence type="ECO:0000256" key="9">
    <source>
        <dbReference type="ARBA" id="ARBA00023157"/>
    </source>
</evidence>
<evidence type="ECO:0000256" key="2">
    <source>
        <dbReference type="ARBA" id="ARBA00004271"/>
    </source>
</evidence>
<comment type="similarity">
    <text evidence="3 14">Belongs to the germin family.</text>
</comment>
<evidence type="ECO:0000256" key="7">
    <source>
        <dbReference type="ARBA" id="ARBA00022723"/>
    </source>
</evidence>
<dbReference type="InterPro" id="IPR001929">
    <property type="entry name" value="Germin"/>
</dbReference>
<dbReference type="Proteomes" id="UP001231189">
    <property type="component" value="Unassembled WGS sequence"/>
</dbReference>
<evidence type="ECO:0000256" key="1">
    <source>
        <dbReference type="ARBA" id="ARBA00003629"/>
    </source>
</evidence>
<evidence type="ECO:0000259" key="15">
    <source>
        <dbReference type="SMART" id="SM00835"/>
    </source>
</evidence>
<dbReference type="Pfam" id="PF00190">
    <property type="entry name" value="Cupin_1"/>
    <property type="match status" value="1"/>
</dbReference>
<dbReference type="InterPro" id="IPR006045">
    <property type="entry name" value="Cupin_1"/>
</dbReference>
<keyword evidence="17" id="KW-1185">Reference proteome</keyword>
<feature type="binding site" evidence="12">
    <location>
        <position position="104"/>
    </location>
    <ligand>
        <name>Mn(2+)</name>
        <dbReference type="ChEBI" id="CHEBI:29035"/>
    </ligand>
</feature>
<organism evidence="16 17">
    <name type="scientific">Lolium multiflorum</name>
    <name type="common">Italian ryegrass</name>
    <name type="synonym">Lolium perenne subsp. multiflorum</name>
    <dbReference type="NCBI Taxonomy" id="4521"/>
    <lineage>
        <taxon>Eukaryota</taxon>
        <taxon>Viridiplantae</taxon>
        <taxon>Streptophyta</taxon>
        <taxon>Embryophyta</taxon>
        <taxon>Tracheophyta</taxon>
        <taxon>Spermatophyta</taxon>
        <taxon>Magnoliopsida</taxon>
        <taxon>Liliopsida</taxon>
        <taxon>Poales</taxon>
        <taxon>Poaceae</taxon>
        <taxon>BOP clade</taxon>
        <taxon>Pooideae</taxon>
        <taxon>Poodae</taxon>
        <taxon>Poeae</taxon>
        <taxon>Poeae Chloroplast Group 2 (Poeae type)</taxon>
        <taxon>Loliodinae</taxon>
        <taxon>Loliinae</taxon>
        <taxon>Lolium</taxon>
    </lineage>
</organism>
<keyword evidence="5 14" id="KW-0052">Apoplast</keyword>
<feature type="disulfide bond" evidence="13">
    <location>
        <begin position="29"/>
        <end position="44"/>
    </location>
</feature>
<name>A0AAD8QSU4_LOLMU</name>
<proteinExistence type="inferred from homology"/>
<dbReference type="FunFam" id="2.60.120.10:FF:000047">
    <property type="entry name" value="Auxin-binding protein ABP19a"/>
    <property type="match status" value="1"/>
</dbReference>
<reference evidence="16" key="1">
    <citation type="submission" date="2023-07" db="EMBL/GenBank/DDBJ databases">
        <title>A chromosome-level genome assembly of Lolium multiflorum.</title>
        <authorList>
            <person name="Chen Y."/>
            <person name="Copetti D."/>
            <person name="Kolliker R."/>
            <person name="Studer B."/>
        </authorList>
    </citation>
    <scope>NUCLEOTIDE SEQUENCE</scope>
    <source>
        <strain evidence="16">02402/16</strain>
        <tissue evidence="16">Leaf</tissue>
    </source>
</reference>
<dbReference type="EMBL" id="JAUUTY010000007">
    <property type="protein sequence ID" value="KAK1607586.1"/>
    <property type="molecule type" value="Genomic_DNA"/>
</dbReference>
<accession>A0AAD8QSU4</accession>
<keyword evidence="6 14" id="KW-0964">Secreted</keyword>
<feature type="chain" id="PRO_5041775035" description="Germin-like protein" evidence="14">
    <location>
        <begin position="24"/>
        <end position="213"/>
    </location>
</feature>
<evidence type="ECO:0000256" key="10">
    <source>
        <dbReference type="ARBA" id="ARBA00023211"/>
    </source>
</evidence>
<dbReference type="SMART" id="SM00835">
    <property type="entry name" value="Cupin_1"/>
    <property type="match status" value="1"/>
</dbReference>
<evidence type="ECO:0000256" key="14">
    <source>
        <dbReference type="RuleBase" id="RU366015"/>
    </source>
</evidence>
<feature type="binding site" evidence="11">
    <location>
        <position position="106"/>
    </location>
    <ligand>
        <name>oxalate</name>
        <dbReference type="ChEBI" id="CHEBI:30623"/>
    </ligand>
</feature>
<gene>
    <name evidence="16" type="ORF">QYE76_031259</name>
</gene>
<keyword evidence="8 14" id="KW-0732">Signal</keyword>
<dbReference type="SUPFAM" id="SSF51182">
    <property type="entry name" value="RmlC-like cupins"/>
    <property type="match status" value="1"/>
</dbReference>
<dbReference type="Gene3D" id="2.60.120.10">
    <property type="entry name" value="Jelly Rolls"/>
    <property type="match status" value="1"/>
</dbReference>
<feature type="binding site" evidence="11">
    <location>
        <position position="111"/>
    </location>
    <ligand>
        <name>oxalate</name>
        <dbReference type="ChEBI" id="CHEBI:30623"/>
    </ligand>
</feature>
<evidence type="ECO:0000313" key="17">
    <source>
        <dbReference type="Proteomes" id="UP001231189"/>
    </source>
</evidence>
<dbReference type="PRINTS" id="PR00325">
    <property type="entry name" value="GERMIN"/>
</dbReference>
<evidence type="ECO:0000256" key="12">
    <source>
        <dbReference type="PIRSR" id="PIRSR601929-2"/>
    </source>
</evidence>
<feature type="signal peptide" evidence="14">
    <location>
        <begin position="1"/>
        <end position="23"/>
    </location>
</feature>
<dbReference type="GO" id="GO:0048046">
    <property type="term" value="C:apoplast"/>
    <property type="evidence" value="ECO:0007669"/>
    <property type="project" value="UniProtKB-SubCell"/>
</dbReference>
<dbReference type="InterPro" id="IPR019780">
    <property type="entry name" value="Germin_Mn-BS"/>
</dbReference>
<keyword evidence="7 11" id="KW-0479">Metal-binding</keyword>